<evidence type="ECO:0000313" key="2">
    <source>
        <dbReference type="EMBL" id="BBI31902.1"/>
    </source>
</evidence>
<evidence type="ECO:0000256" key="1">
    <source>
        <dbReference type="SAM" id="Coils"/>
    </source>
</evidence>
<gene>
    <name evidence="2" type="ORF">KCTCHS21_13010</name>
</gene>
<name>A0A3T1D1A8_9BACL</name>
<dbReference type="Gene3D" id="1.20.5.340">
    <property type="match status" value="1"/>
</dbReference>
<keyword evidence="1" id="KW-0175">Coiled coil</keyword>
<dbReference type="EMBL" id="AP019400">
    <property type="protein sequence ID" value="BBI31902.1"/>
    <property type="molecule type" value="Genomic_DNA"/>
</dbReference>
<keyword evidence="3" id="KW-1185">Reference proteome</keyword>
<reference evidence="2 3" key="1">
    <citation type="submission" date="2019-01" db="EMBL/GenBank/DDBJ databases">
        <title>Complete genome sequence of Cohnella hallensis HS21 isolated from Korean fir (Abies koreana) rhizospheric soil.</title>
        <authorList>
            <person name="Jiang L."/>
            <person name="Kang S.W."/>
            <person name="Kim S."/>
            <person name="Jung J."/>
            <person name="Kim C.Y."/>
            <person name="Kim D.H."/>
            <person name="Kim S.W."/>
            <person name="Lee J."/>
        </authorList>
    </citation>
    <scope>NUCLEOTIDE SEQUENCE [LARGE SCALE GENOMIC DNA]</scope>
    <source>
        <strain evidence="2 3">HS21</strain>
    </source>
</reference>
<dbReference type="KEGG" id="cohn:KCTCHS21_13010"/>
<sequence>MLSLLSGCSNSSNQEIVGDLQKQITEKNNEIDSLKSNVNTLQTEINSLSTELDEIKNGALKQLVTIKNSFENEQYQDVISKAKTLHENFNGSPEDKEAQELAKSSIDKLNKIKAEKKAEEDKKKAEAAKGAQEKARAIIRVSKVYPGKPNSADGVDLYIHWTNKSNKTIKYIYFDVVPINAVGDIVSSDIGGRSTFRAKDTGPIKSGVSFGSEYYWENAWYNSTIKKVQLQQIDITYMDDSSDTISGDDIKYIQY</sequence>
<dbReference type="Proteomes" id="UP000289856">
    <property type="component" value="Chromosome"/>
</dbReference>
<dbReference type="RefSeq" id="WP_130606040.1">
    <property type="nucleotide sequence ID" value="NZ_AP019400.1"/>
</dbReference>
<organism evidence="2 3">
    <name type="scientific">Cohnella abietis</name>
    <dbReference type="NCBI Taxonomy" id="2507935"/>
    <lineage>
        <taxon>Bacteria</taxon>
        <taxon>Bacillati</taxon>
        <taxon>Bacillota</taxon>
        <taxon>Bacilli</taxon>
        <taxon>Bacillales</taxon>
        <taxon>Paenibacillaceae</taxon>
        <taxon>Cohnella</taxon>
    </lineage>
</organism>
<protein>
    <submittedName>
        <fullName evidence="2">Uncharacterized protein</fullName>
    </submittedName>
</protein>
<feature type="coiled-coil region" evidence="1">
    <location>
        <begin position="17"/>
        <end position="58"/>
    </location>
</feature>
<evidence type="ECO:0000313" key="3">
    <source>
        <dbReference type="Proteomes" id="UP000289856"/>
    </source>
</evidence>
<feature type="coiled-coil region" evidence="1">
    <location>
        <begin position="102"/>
        <end position="135"/>
    </location>
</feature>
<dbReference type="OrthoDB" id="2088421at2"/>
<accession>A0A3T1D1A8</accession>
<dbReference type="AlphaFoldDB" id="A0A3T1D1A8"/>
<proteinExistence type="predicted"/>